<dbReference type="PANTHER" id="PTHR30204">
    <property type="entry name" value="REDOX-CYCLING DRUG-SENSING TRANSCRIPTIONAL ACTIVATOR SOXR"/>
    <property type="match status" value="1"/>
</dbReference>
<dbReference type="GO" id="GO:0006979">
    <property type="term" value="P:response to oxidative stress"/>
    <property type="evidence" value="ECO:0007669"/>
    <property type="project" value="InterPro"/>
</dbReference>
<evidence type="ECO:0000256" key="4">
    <source>
        <dbReference type="ARBA" id="ARBA00023125"/>
    </source>
</evidence>
<evidence type="ECO:0000313" key="8">
    <source>
        <dbReference type="Proteomes" id="UP000199054"/>
    </source>
</evidence>
<dbReference type="Gene3D" id="1.10.1660.10">
    <property type="match status" value="1"/>
</dbReference>
<gene>
    <name evidence="7" type="ORF">SAMN04489859_101288</name>
</gene>
<dbReference type="GO" id="GO:0051537">
    <property type="term" value="F:2 iron, 2 sulfur cluster binding"/>
    <property type="evidence" value="ECO:0007669"/>
    <property type="project" value="UniProtKB-KW"/>
</dbReference>
<reference evidence="7 8" key="1">
    <citation type="submission" date="2016-10" db="EMBL/GenBank/DDBJ databases">
        <authorList>
            <person name="de Groot N.N."/>
        </authorList>
    </citation>
    <scope>NUCLEOTIDE SEQUENCE [LARGE SCALE GENOMIC DNA]</scope>
    <source>
        <strain evidence="7 8">DSM 8512</strain>
    </source>
</reference>
<protein>
    <submittedName>
        <fullName evidence="7">MerR family transcriptional regulator, redox-sensitive transcriptional activator SoxR</fullName>
    </submittedName>
</protein>
<dbReference type="AlphaFoldDB" id="A0A1H8IER6"/>
<dbReference type="PROSITE" id="PS00552">
    <property type="entry name" value="HTH_MERR_1"/>
    <property type="match status" value="1"/>
</dbReference>
<dbReference type="PRINTS" id="PR00040">
    <property type="entry name" value="HTHMERR"/>
</dbReference>
<dbReference type="InterPro" id="IPR000551">
    <property type="entry name" value="MerR-type_HTH_dom"/>
</dbReference>
<dbReference type="InterPro" id="IPR010211">
    <property type="entry name" value="Redox-sen_tscrpt-act_SoxR"/>
</dbReference>
<keyword evidence="3" id="KW-0411">Iron-sulfur</keyword>
<sequence>MVEDKAKVSNKINSTPPSTPYMSVGALSRRSGIAVSAIHYYEREGLLRATRNSANHRRYNRASLRILAIIKAGQRAGLPLSEIRTALGPALSGDPLGREEWRRISEGWRDDLDQRIETLKRVRDRLSICIRCGCLSHELCRMFNPEDAAAAEGPGAPGLEADLPPRPDAAAPSHS</sequence>
<evidence type="ECO:0000259" key="6">
    <source>
        <dbReference type="PROSITE" id="PS50937"/>
    </source>
</evidence>
<dbReference type="SUPFAM" id="SSF46955">
    <property type="entry name" value="Putative DNA-binding domain"/>
    <property type="match status" value="1"/>
</dbReference>
<keyword evidence="1" id="KW-0479">Metal-binding</keyword>
<proteinExistence type="predicted"/>
<keyword evidence="8" id="KW-1185">Reference proteome</keyword>
<dbReference type="PANTHER" id="PTHR30204:SF0">
    <property type="entry name" value="REDOX-SENSITIVE TRANSCRIPTIONAL ACTIVATOR SOXR"/>
    <property type="match status" value="1"/>
</dbReference>
<keyword evidence="4" id="KW-0238">DNA-binding</keyword>
<evidence type="ECO:0000256" key="2">
    <source>
        <dbReference type="ARBA" id="ARBA00023004"/>
    </source>
</evidence>
<evidence type="ECO:0000313" key="7">
    <source>
        <dbReference type="EMBL" id="SEN66994.1"/>
    </source>
</evidence>
<dbReference type="EMBL" id="FODE01000012">
    <property type="protein sequence ID" value="SEN66994.1"/>
    <property type="molecule type" value="Genomic_DNA"/>
</dbReference>
<evidence type="ECO:0000256" key="1">
    <source>
        <dbReference type="ARBA" id="ARBA00022714"/>
    </source>
</evidence>
<dbReference type="STRING" id="34002.SAMN04489859_101288"/>
<keyword evidence="2" id="KW-0408">Iron</keyword>
<dbReference type="PROSITE" id="PS50937">
    <property type="entry name" value="HTH_MERR_2"/>
    <property type="match status" value="1"/>
</dbReference>
<dbReference type="InterPro" id="IPR009061">
    <property type="entry name" value="DNA-bd_dom_put_sf"/>
</dbReference>
<dbReference type="GO" id="GO:0003700">
    <property type="term" value="F:DNA-binding transcription factor activity"/>
    <property type="evidence" value="ECO:0007669"/>
    <property type="project" value="InterPro"/>
</dbReference>
<feature type="domain" description="HTH merR-type" evidence="6">
    <location>
        <begin position="21"/>
        <end position="89"/>
    </location>
</feature>
<accession>A0A1H8IER6</accession>
<feature type="region of interest" description="Disordered" evidence="5">
    <location>
        <begin position="150"/>
        <end position="175"/>
    </location>
</feature>
<keyword evidence="1" id="KW-0001">2Fe-2S</keyword>
<evidence type="ECO:0000256" key="3">
    <source>
        <dbReference type="ARBA" id="ARBA00023014"/>
    </source>
</evidence>
<dbReference type="Proteomes" id="UP000199054">
    <property type="component" value="Unassembled WGS sequence"/>
</dbReference>
<dbReference type="Pfam" id="PF13411">
    <property type="entry name" value="MerR_1"/>
    <property type="match status" value="1"/>
</dbReference>
<dbReference type="InterPro" id="IPR047057">
    <property type="entry name" value="MerR_fam"/>
</dbReference>
<dbReference type="GO" id="GO:0003677">
    <property type="term" value="F:DNA binding"/>
    <property type="evidence" value="ECO:0007669"/>
    <property type="project" value="UniProtKB-KW"/>
</dbReference>
<organism evidence="7 8">
    <name type="scientific">Paracoccus alcaliphilus</name>
    <dbReference type="NCBI Taxonomy" id="34002"/>
    <lineage>
        <taxon>Bacteria</taxon>
        <taxon>Pseudomonadati</taxon>
        <taxon>Pseudomonadota</taxon>
        <taxon>Alphaproteobacteria</taxon>
        <taxon>Rhodobacterales</taxon>
        <taxon>Paracoccaceae</taxon>
        <taxon>Paracoccus</taxon>
    </lineage>
</organism>
<evidence type="ECO:0000256" key="5">
    <source>
        <dbReference type="SAM" id="MobiDB-lite"/>
    </source>
</evidence>
<name>A0A1H8IER6_9RHOB</name>
<dbReference type="SMART" id="SM00422">
    <property type="entry name" value="HTH_MERR"/>
    <property type="match status" value="1"/>
</dbReference>
<dbReference type="NCBIfam" id="TIGR01950">
    <property type="entry name" value="SoxR"/>
    <property type="match status" value="1"/>
</dbReference>